<dbReference type="AlphaFoldDB" id="A0A7D4DXB1"/>
<reference evidence="1 2" key="1">
    <citation type="submission" date="2020-05" db="EMBL/GenBank/DDBJ databases">
        <title>FDA dAtabase for Regulatory Grade micrObial Sequences (FDA-ARGOS): Supporting development and validation of Infectious Disease Dx tests.</title>
        <authorList>
            <person name="Sproer C."/>
            <person name="Gronow S."/>
            <person name="Severitt S."/>
            <person name="Schroder I."/>
            <person name="Tallon L."/>
            <person name="Sadzewicz L."/>
            <person name="Zhao X."/>
            <person name="Vavikolanu K."/>
            <person name="Mehta A."/>
            <person name="Aluvathingal J."/>
            <person name="Nadendla S."/>
            <person name="Myers T."/>
            <person name="Yan Y."/>
            <person name="Sichtig H."/>
        </authorList>
    </citation>
    <scope>NUCLEOTIDE SEQUENCE [LARGE SCALE GENOMIC DNA]</scope>
    <source>
        <strain evidence="1 2">FDAARGOS_790</strain>
    </source>
</reference>
<accession>A0A7D4DXB1</accession>
<name>A0A7D4DXB1_9BURK</name>
<sequence>MILKRFTSNSYIYVDEMDGGFRESASWAEGLALSGEGDFVGGNLVALYVSDAKLLLRVSDKVINLQGPVLELKYKHLDGGVTRFSAADADFKVEIPYESWWRNFPLASPAYGMPGDEELDFCAFVVYIVNSEVARGNYMKEYSWLFIIDD</sequence>
<evidence type="ECO:0000313" key="2">
    <source>
        <dbReference type="Proteomes" id="UP000500970"/>
    </source>
</evidence>
<keyword evidence="2" id="KW-1185">Reference proteome</keyword>
<dbReference type="Proteomes" id="UP000500970">
    <property type="component" value="Chromosome"/>
</dbReference>
<dbReference type="KEGG" id="apes:FOC84_14945"/>
<proteinExistence type="predicted"/>
<protein>
    <submittedName>
        <fullName evidence="1">Uncharacterized protein</fullName>
    </submittedName>
</protein>
<dbReference type="EMBL" id="CP053985">
    <property type="protein sequence ID" value="QKH36175.1"/>
    <property type="molecule type" value="Genomic_DNA"/>
</dbReference>
<organism evidence="1 2">
    <name type="scientific">Achromobacter pestifer</name>
    <dbReference type="NCBI Taxonomy" id="1353889"/>
    <lineage>
        <taxon>Bacteria</taxon>
        <taxon>Pseudomonadati</taxon>
        <taxon>Pseudomonadota</taxon>
        <taxon>Betaproteobacteria</taxon>
        <taxon>Burkholderiales</taxon>
        <taxon>Alcaligenaceae</taxon>
        <taxon>Achromobacter</taxon>
    </lineage>
</organism>
<evidence type="ECO:0000313" key="1">
    <source>
        <dbReference type="EMBL" id="QKH36175.1"/>
    </source>
</evidence>
<gene>
    <name evidence="1" type="ORF">FOC84_14945</name>
</gene>
<dbReference type="RefSeq" id="WP_173145086.1">
    <property type="nucleotide sequence ID" value="NZ_CP053985.1"/>
</dbReference>